<name>A0A8I6Y2U1_HORVV</name>
<protein>
    <recommendedName>
        <fullName evidence="3">Fe2OG dioxygenase domain-containing protein</fullName>
    </recommendedName>
</protein>
<evidence type="ECO:0008006" key="3">
    <source>
        <dbReference type="Google" id="ProtNLM"/>
    </source>
</evidence>
<dbReference type="InterPro" id="IPR039575">
    <property type="entry name" value="P3H"/>
</dbReference>
<reference evidence="2" key="1">
    <citation type="journal article" date="2012" name="Nature">
        <title>A physical, genetic and functional sequence assembly of the barley genome.</title>
        <authorList>
            <consortium name="The International Barley Genome Sequencing Consortium"/>
            <person name="Mayer K.F."/>
            <person name="Waugh R."/>
            <person name="Brown J.W."/>
            <person name="Schulman A."/>
            <person name="Langridge P."/>
            <person name="Platzer M."/>
            <person name="Fincher G.B."/>
            <person name="Muehlbauer G.J."/>
            <person name="Sato K."/>
            <person name="Close T.J."/>
            <person name="Wise R.P."/>
            <person name="Stein N."/>
        </authorList>
    </citation>
    <scope>NUCLEOTIDE SEQUENCE [LARGE SCALE GENOMIC DNA]</scope>
    <source>
        <strain evidence="2">cv. Morex</strain>
    </source>
</reference>
<dbReference type="AlphaFoldDB" id="A0A8I6Y2U1"/>
<dbReference type="Proteomes" id="UP000011116">
    <property type="component" value="Chromosome 4H"/>
</dbReference>
<accession>A0A8I6Y2U1</accession>
<keyword evidence="2" id="KW-1185">Reference proteome</keyword>
<dbReference type="OMA" id="VQFYCWK"/>
<dbReference type="Gramene" id="HORVU.MOREX.r3.4HG0393330.1">
    <property type="protein sequence ID" value="HORVU.MOREX.r3.4HG0393330.1"/>
    <property type="gene ID" value="HORVU.MOREX.r3.4HG0393330"/>
</dbReference>
<sequence length="393" mass="43467">MATAAASPPPTATGDNVRLLIPGFLSPETCKELEFVHWSCGTAGYRPSVVSTSLPHLAATGCGHLLLPFVPIRERLRDAVESFFSCHFDLFVEFTGLVSWCKGASIGWHSDDNKPYLRQRAFTDGEPSSVIPVAGDAVIYTADNRNVHCVDEVTEGERLTLTLWFTRDSTFDEDPKLLSFLSQASLSYEPADQNSYIPLPASDNMYWFSYGQSGFDIRCARIHILGFNFRASSDEDSKSTSAAPADDLIELLGKPLRIGRGDDVFGKIFANSLHALQVVQFYYWKAPELAARRNQTNGGSETVCYPTIQVHQSSGTELPLPCNHGLAQTIFGSYSNVDSVVEWDDVVLALAMWENYSEELKRKLSTFLPYWLSNGTIFVVDPSEPTQVCCEGN</sequence>
<dbReference type="Gene3D" id="2.60.120.620">
    <property type="entry name" value="q2cbj1_9rhob like domain"/>
    <property type="match status" value="1"/>
</dbReference>
<evidence type="ECO:0000313" key="1">
    <source>
        <dbReference type="EnsemblPlants" id="HORVU.MOREX.r3.4HG0393330.1"/>
    </source>
</evidence>
<evidence type="ECO:0000313" key="2">
    <source>
        <dbReference type="Proteomes" id="UP000011116"/>
    </source>
</evidence>
<proteinExistence type="predicted"/>
<reference evidence="1" key="2">
    <citation type="submission" date="2020-10" db="EMBL/GenBank/DDBJ databases">
        <authorList>
            <person name="Scholz U."/>
            <person name="Mascher M."/>
            <person name="Fiebig A."/>
        </authorList>
    </citation>
    <scope>NUCLEOTIDE SEQUENCE [LARGE SCALE GENOMIC DNA]</scope>
    <source>
        <strain evidence="1">cv. Morex</strain>
    </source>
</reference>
<dbReference type="PANTHER" id="PTHR14049:SF9">
    <property type="entry name" value="PROCOLLAGEN-PROLINE 3-DIOXYGENASE"/>
    <property type="match status" value="1"/>
</dbReference>
<dbReference type="GO" id="GO:0032963">
    <property type="term" value="P:collagen metabolic process"/>
    <property type="evidence" value="ECO:0007669"/>
    <property type="project" value="InterPro"/>
</dbReference>
<dbReference type="PANTHER" id="PTHR14049">
    <property type="entry name" value="LEPRECAN 1"/>
    <property type="match status" value="1"/>
</dbReference>
<reference evidence="1" key="3">
    <citation type="submission" date="2022-01" db="UniProtKB">
        <authorList>
            <consortium name="EnsemblPlants"/>
        </authorList>
    </citation>
    <scope>IDENTIFICATION</scope>
    <source>
        <strain evidence="1">subsp. vulgare</strain>
    </source>
</reference>
<organism evidence="1 2">
    <name type="scientific">Hordeum vulgare subsp. vulgare</name>
    <name type="common">Domesticated barley</name>
    <dbReference type="NCBI Taxonomy" id="112509"/>
    <lineage>
        <taxon>Eukaryota</taxon>
        <taxon>Viridiplantae</taxon>
        <taxon>Streptophyta</taxon>
        <taxon>Embryophyta</taxon>
        <taxon>Tracheophyta</taxon>
        <taxon>Spermatophyta</taxon>
        <taxon>Magnoliopsida</taxon>
        <taxon>Liliopsida</taxon>
        <taxon>Poales</taxon>
        <taxon>Poaceae</taxon>
        <taxon>BOP clade</taxon>
        <taxon>Pooideae</taxon>
        <taxon>Triticodae</taxon>
        <taxon>Triticeae</taxon>
        <taxon>Hordeinae</taxon>
        <taxon>Hordeum</taxon>
    </lineage>
</organism>
<dbReference type="EnsemblPlants" id="HORVU.MOREX.r3.4HG0393330.1">
    <property type="protein sequence ID" value="HORVU.MOREX.r3.4HG0393330.1"/>
    <property type="gene ID" value="HORVU.MOREX.r3.4HG0393330"/>
</dbReference>